<dbReference type="Gene3D" id="3.90.176.10">
    <property type="entry name" value="Toxin ADP-ribosyltransferase, Chain A, domain 1"/>
    <property type="match status" value="1"/>
</dbReference>
<dbReference type="Pfam" id="PF01129">
    <property type="entry name" value="ART"/>
    <property type="match status" value="1"/>
</dbReference>
<dbReference type="GO" id="GO:0003950">
    <property type="term" value="F:NAD+ poly-ADP-ribosyltransferase activity"/>
    <property type="evidence" value="ECO:0007669"/>
    <property type="project" value="TreeGrafter"/>
</dbReference>
<dbReference type="FunFam" id="3.90.176.10:FF:000003">
    <property type="entry name" value="NAD(P)(+)--arginine ADP-ribosyltransferase"/>
    <property type="match status" value="1"/>
</dbReference>
<dbReference type="GO" id="GO:0016779">
    <property type="term" value="F:nucleotidyltransferase activity"/>
    <property type="evidence" value="ECO:0007669"/>
    <property type="project" value="UniProtKB-KW"/>
</dbReference>
<name>A0A673CEU4_9TELE</name>
<keyword evidence="4" id="KW-0548">Nucleotidyltransferase</keyword>
<evidence type="ECO:0000256" key="4">
    <source>
        <dbReference type="ARBA" id="ARBA00022695"/>
    </source>
</evidence>
<keyword evidence="3 7" id="KW-0808">Transferase</keyword>
<dbReference type="PANTHER" id="PTHR10339">
    <property type="entry name" value="ADP-RIBOSYLTRANSFERASE"/>
    <property type="match status" value="1"/>
</dbReference>
<comment type="similarity">
    <text evidence="1 7">Belongs to the Arg-specific ADP-ribosyltransferase family.</text>
</comment>
<dbReference type="AlphaFoldDB" id="A0A673CEU4"/>
<proteinExistence type="inferred from homology"/>
<evidence type="ECO:0000256" key="6">
    <source>
        <dbReference type="ARBA" id="ARBA00047597"/>
    </source>
</evidence>
<keyword evidence="5 7" id="KW-0521">NADP</keyword>
<evidence type="ECO:0000256" key="1">
    <source>
        <dbReference type="ARBA" id="ARBA00009558"/>
    </source>
</evidence>
<dbReference type="GO" id="GO:0106274">
    <property type="term" value="F:NAD+-protein-arginine ADP-ribosyltransferase activity"/>
    <property type="evidence" value="ECO:0007669"/>
    <property type="project" value="UniProtKB-EC"/>
</dbReference>
<reference evidence="8" key="3">
    <citation type="submission" date="2025-09" db="UniProtKB">
        <authorList>
            <consortium name="Ensembl"/>
        </authorList>
    </citation>
    <scope>IDENTIFICATION</scope>
</reference>
<evidence type="ECO:0000313" key="8">
    <source>
        <dbReference type="Ensembl" id="ENSSORP00005051242.1"/>
    </source>
</evidence>
<dbReference type="PANTHER" id="PTHR10339:SF29">
    <property type="entry name" value="NAD(P)(+)--ARGININE ADP-RIBOSYLTRANSFERASE"/>
    <property type="match status" value="1"/>
</dbReference>
<protein>
    <recommendedName>
        <fullName evidence="7">NAD(P)(+)--arginine ADP-ribosyltransferase</fullName>
        <ecNumber evidence="7">2.4.2.31</ecNumber>
    </recommendedName>
    <alternativeName>
        <fullName evidence="7">Mono(ADP-ribosyl)transferase</fullName>
    </alternativeName>
</protein>
<dbReference type="Proteomes" id="UP000472271">
    <property type="component" value="Chromosome 1"/>
</dbReference>
<evidence type="ECO:0000256" key="2">
    <source>
        <dbReference type="ARBA" id="ARBA00022676"/>
    </source>
</evidence>
<evidence type="ECO:0000256" key="7">
    <source>
        <dbReference type="RuleBase" id="RU361228"/>
    </source>
</evidence>
<comment type="catalytic activity">
    <reaction evidence="6 7">
        <text>L-arginyl-[protein] + NAD(+) = N(omega)-(ADP-D-ribosyl)-L-arginyl-[protein] + nicotinamide + H(+)</text>
        <dbReference type="Rhea" id="RHEA:19149"/>
        <dbReference type="Rhea" id="RHEA-COMP:10532"/>
        <dbReference type="Rhea" id="RHEA-COMP:15087"/>
        <dbReference type="ChEBI" id="CHEBI:15378"/>
        <dbReference type="ChEBI" id="CHEBI:17154"/>
        <dbReference type="ChEBI" id="CHEBI:29965"/>
        <dbReference type="ChEBI" id="CHEBI:57540"/>
        <dbReference type="ChEBI" id="CHEBI:142554"/>
        <dbReference type="EC" id="2.4.2.31"/>
    </reaction>
</comment>
<dbReference type="InParanoid" id="A0A673CEU4"/>
<keyword evidence="9" id="KW-1185">Reference proteome</keyword>
<dbReference type="PROSITE" id="PS51996">
    <property type="entry name" value="TR_MART"/>
    <property type="match status" value="1"/>
</dbReference>
<dbReference type="EC" id="2.4.2.31" evidence="7"/>
<keyword evidence="7" id="KW-0520">NAD</keyword>
<dbReference type="InterPro" id="IPR050999">
    <property type="entry name" value="ADP-ribosyltransferase_ARG"/>
</dbReference>
<dbReference type="Ensembl" id="ENSSORT00005052466.1">
    <property type="protein sequence ID" value="ENSSORP00005051242.1"/>
    <property type="gene ID" value="ENSSORG00005023162.1"/>
</dbReference>
<organism evidence="8 9">
    <name type="scientific">Sphaeramia orbicularis</name>
    <name type="common">orbiculate cardinalfish</name>
    <dbReference type="NCBI Taxonomy" id="375764"/>
    <lineage>
        <taxon>Eukaryota</taxon>
        <taxon>Metazoa</taxon>
        <taxon>Chordata</taxon>
        <taxon>Craniata</taxon>
        <taxon>Vertebrata</taxon>
        <taxon>Euteleostomi</taxon>
        <taxon>Actinopterygii</taxon>
        <taxon>Neopterygii</taxon>
        <taxon>Teleostei</taxon>
        <taxon>Neoteleostei</taxon>
        <taxon>Acanthomorphata</taxon>
        <taxon>Gobiaria</taxon>
        <taxon>Kurtiformes</taxon>
        <taxon>Apogonoidei</taxon>
        <taxon>Apogonidae</taxon>
        <taxon>Apogoninae</taxon>
        <taxon>Sphaeramia</taxon>
    </lineage>
</organism>
<dbReference type="FunCoup" id="A0A673CEU4">
    <property type="interactions" value="1149"/>
</dbReference>
<dbReference type="PRINTS" id="PR00970">
    <property type="entry name" value="RIBTRNSFRASE"/>
</dbReference>
<evidence type="ECO:0000313" key="9">
    <source>
        <dbReference type="Proteomes" id="UP000472271"/>
    </source>
</evidence>
<reference evidence="8" key="2">
    <citation type="submission" date="2025-08" db="UniProtKB">
        <authorList>
            <consortium name="Ensembl"/>
        </authorList>
    </citation>
    <scope>IDENTIFICATION</scope>
</reference>
<evidence type="ECO:0000256" key="5">
    <source>
        <dbReference type="ARBA" id="ARBA00022857"/>
    </source>
</evidence>
<accession>A0A673CEU4</accession>
<reference evidence="8" key="1">
    <citation type="submission" date="2019-06" db="EMBL/GenBank/DDBJ databases">
        <authorList>
            <consortium name="Wellcome Sanger Institute Data Sharing"/>
        </authorList>
    </citation>
    <scope>NUCLEOTIDE SEQUENCE [LARGE SCALE GENOMIC DNA]</scope>
</reference>
<keyword evidence="2 7" id="KW-0328">Glycosyltransferase</keyword>
<evidence type="ECO:0000256" key="3">
    <source>
        <dbReference type="ARBA" id="ARBA00022679"/>
    </source>
</evidence>
<sequence length="259" mass="30199">EFDTPGITTTIIFHPREAKPTTQNIPLDMAGKSVDDMYFSCFQKMTNTVEKKFFPKEMKDKTFSSVWNKAENCANNNMKKKQDVDKALSKNHMQAICLYTDGGKEKFYSTFNEAVRTGGSTYTTSFHYHSFHFWLTSAIQILRGNQQKCYRTYRRTNLKFKGKVNERIRFGYFASSSFNKNMAHFGKETCFCINTCYGADLKKYPKFGDMEKEILIPPYEVFKVTDTETNTDRCQVVYRLKSNLNCVYDVETNMTTLHR</sequence>
<dbReference type="InterPro" id="IPR000768">
    <property type="entry name" value="ART"/>
</dbReference>
<dbReference type="SUPFAM" id="SSF56399">
    <property type="entry name" value="ADP-ribosylation"/>
    <property type="match status" value="1"/>
</dbReference>